<dbReference type="InterPro" id="IPR042214">
    <property type="entry name" value="TruD_catalytic"/>
</dbReference>
<dbReference type="InterPro" id="IPR043165">
    <property type="entry name" value="TruD_insert_sf"/>
</dbReference>
<comment type="similarity">
    <text evidence="1 4">Belongs to the pseudouridine synthase TruD family.</text>
</comment>
<dbReference type="InterPro" id="IPR020103">
    <property type="entry name" value="PsdUridine_synth_cat_dom_sf"/>
</dbReference>
<proteinExistence type="inferred from homology"/>
<evidence type="ECO:0000256" key="4">
    <source>
        <dbReference type="HAMAP-Rule" id="MF_01082"/>
    </source>
</evidence>
<evidence type="ECO:0000313" key="6">
    <source>
        <dbReference type="EMBL" id="AOU97240.1"/>
    </source>
</evidence>
<keyword evidence="2 4" id="KW-0819">tRNA processing</keyword>
<comment type="function">
    <text evidence="4">Responsible for synthesis of pseudouridine from uracil-13 in transfer RNAs.</text>
</comment>
<reference evidence="7" key="1">
    <citation type="submission" date="2016-09" db="EMBL/GenBank/DDBJ databases">
        <title>Acidihalobacter prosperus F5.</title>
        <authorList>
            <person name="Khaleque H.N."/>
            <person name="Ramsay J.P."/>
            <person name="Kaksonen A.H."/>
            <person name="Boxall N.J."/>
            <person name="Watkin E.L.J."/>
        </authorList>
    </citation>
    <scope>NUCLEOTIDE SEQUENCE [LARGE SCALE GENOMIC DNA]</scope>
    <source>
        <strain evidence="7">F5</strain>
    </source>
</reference>
<evidence type="ECO:0000313" key="7">
    <source>
        <dbReference type="Proteomes" id="UP000095401"/>
    </source>
</evidence>
<dbReference type="GO" id="GO:0031119">
    <property type="term" value="P:tRNA pseudouridine synthesis"/>
    <property type="evidence" value="ECO:0007669"/>
    <property type="project" value="UniProtKB-UniRule"/>
</dbReference>
<dbReference type="CDD" id="cd02575">
    <property type="entry name" value="PseudoU_synth_EcTruD"/>
    <property type="match status" value="1"/>
</dbReference>
<name>A0A1D8ILD2_9GAMM</name>
<evidence type="ECO:0000256" key="1">
    <source>
        <dbReference type="ARBA" id="ARBA00007953"/>
    </source>
</evidence>
<dbReference type="PANTHER" id="PTHR47811:SF1">
    <property type="entry name" value="TRNA PSEUDOURIDINE SYNTHASE D"/>
    <property type="match status" value="1"/>
</dbReference>
<dbReference type="AlphaFoldDB" id="A0A1D8ILD2"/>
<feature type="active site" description="Nucleophile" evidence="4">
    <location>
        <position position="76"/>
    </location>
</feature>
<gene>
    <name evidence="4" type="primary">truD</name>
    <name evidence="6" type="ORF">BI364_03820</name>
</gene>
<dbReference type="HAMAP" id="MF_01082">
    <property type="entry name" value="TruD"/>
    <property type="match status" value="1"/>
</dbReference>
<dbReference type="Gene3D" id="3.30.2340.10">
    <property type="entry name" value="TruD, insertion domain"/>
    <property type="match status" value="1"/>
</dbReference>
<dbReference type="EMBL" id="CP017415">
    <property type="protein sequence ID" value="AOU97240.1"/>
    <property type="molecule type" value="Genomic_DNA"/>
</dbReference>
<protein>
    <recommendedName>
        <fullName evidence="4">tRNA pseudouridine synthase D</fullName>
        <ecNumber evidence="4">5.4.99.27</ecNumber>
    </recommendedName>
    <alternativeName>
        <fullName evidence="4">tRNA pseudouridine(13) synthase</fullName>
    </alternativeName>
    <alternativeName>
        <fullName evidence="4">tRNA pseudouridylate synthase D</fullName>
    </alternativeName>
    <alternativeName>
        <fullName evidence="4">tRNA-uridine isomerase D</fullName>
    </alternativeName>
</protein>
<dbReference type="SUPFAM" id="SSF55120">
    <property type="entry name" value="Pseudouridine synthase"/>
    <property type="match status" value="1"/>
</dbReference>
<dbReference type="PROSITE" id="PS50984">
    <property type="entry name" value="TRUD"/>
    <property type="match status" value="1"/>
</dbReference>
<dbReference type="PANTHER" id="PTHR47811">
    <property type="entry name" value="TRNA PSEUDOURIDINE SYNTHASE D"/>
    <property type="match status" value="1"/>
</dbReference>
<evidence type="ECO:0000256" key="2">
    <source>
        <dbReference type="ARBA" id="ARBA00022694"/>
    </source>
</evidence>
<feature type="domain" description="TRUD" evidence="5">
    <location>
        <begin position="152"/>
        <end position="298"/>
    </location>
</feature>
<keyword evidence="7" id="KW-1185">Reference proteome</keyword>
<dbReference type="GO" id="GO:0160150">
    <property type="term" value="F:tRNA pseudouridine(13) synthase activity"/>
    <property type="evidence" value="ECO:0007669"/>
    <property type="project" value="UniProtKB-EC"/>
</dbReference>
<keyword evidence="3 4" id="KW-0413">Isomerase</keyword>
<dbReference type="KEGG" id="aprs:BI364_03820"/>
<accession>A0A1D8ILD2</accession>
<sequence>MRRSAILRAPPISAIIRRGQDDFLVEEIPLTEPEGEGEHLWLLIEKRGENTDDLARRLARATGIPPAAVGYAGRKDKHAIARQWFSLHLPGRDDPTAETLAESSLRILRQARHSRKLKVGALRGNRFRLRLCDVTGNRDAVTERIQQIAMQGVPNYFGEQRFGRAGGNLARARAMFAGRPERDRNRRSLYLSAARSALFNAILAERVRQHSWNCLLPGEAVLLDGSRSYFTATPGDAALDLRLADWDIHPSGALWGTGEPPSSGEARAIEHAVAADFQDIAAGLSAAGLRQERRPLRLRPSELTWGWENDGLSLVLDFSLPAGAFATTVLREIADYIDVGGRDPSGVVGTTHEQAQ</sequence>
<evidence type="ECO:0000259" key="5">
    <source>
        <dbReference type="PROSITE" id="PS50984"/>
    </source>
</evidence>
<dbReference type="RefSeq" id="WP_070077628.1">
    <property type="nucleotide sequence ID" value="NZ_CP017415.1"/>
</dbReference>
<comment type="catalytic activity">
    <reaction evidence="4">
        <text>uridine(13) in tRNA = pseudouridine(13) in tRNA</text>
        <dbReference type="Rhea" id="RHEA:42540"/>
        <dbReference type="Rhea" id="RHEA-COMP:10105"/>
        <dbReference type="Rhea" id="RHEA-COMP:10106"/>
        <dbReference type="ChEBI" id="CHEBI:65314"/>
        <dbReference type="ChEBI" id="CHEBI:65315"/>
        <dbReference type="EC" id="5.4.99.27"/>
    </reaction>
</comment>
<dbReference type="GO" id="GO:0003723">
    <property type="term" value="F:RNA binding"/>
    <property type="evidence" value="ECO:0007669"/>
    <property type="project" value="InterPro"/>
</dbReference>
<dbReference type="GO" id="GO:0005829">
    <property type="term" value="C:cytosol"/>
    <property type="evidence" value="ECO:0007669"/>
    <property type="project" value="TreeGrafter"/>
</dbReference>
<dbReference type="Pfam" id="PF01142">
    <property type="entry name" value="TruD"/>
    <property type="match status" value="2"/>
</dbReference>
<organism evidence="6 7">
    <name type="scientific">Acidihalobacter yilgarnensis</name>
    <dbReference type="NCBI Taxonomy" id="2819280"/>
    <lineage>
        <taxon>Bacteria</taxon>
        <taxon>Pseudomonadati</taxon>
        <taxon>Pseudomonadota</taxon>
        <taxon>Gammaproteobacteria</taxon>
        <taxon>Chromatiales</taxon>
        <taxon>Ectothiorhodospiraceae</taxon>
        <taxon>Acidihalobacter</taxon>
    </lineage>
</organism>
<dbReference type="EC" id="5.4.99.27" evidence="4"/>
<dbReference type="Gene3D" id="3.30.2350.20">
    <property type="entry name" value="TruD, catalytic domain"/>
    <property type="match status" value="1"/>
</dbReference>
<dbReference type="NCBIfam" id="NF002153">
    <property type="entry name" value="PRK00984.1-2"/>
    <property type="match status" value="1"/>
</dbReference>
<dbReference type="InterPro" id="IPR050170">
    <property type="entry name" value="TruD_pseudoU_synthase"/>
</dbReference>
<dbReference type="InterPro" id="IPR011760">
    <property type="entry name" value="PsdUridine_synth_TruD_insert"/>
</dbReference>
<evidence type="ECO:0000256" key="3">
    <source>
        <dbReference type="ARBA" id="ARBA00023235"/>
    </source>
</evidence>
<dbReference type="Proteomes" id="UP000095401">
    <property type="component" value="Chromosome"/>
</dbReference>
<dbReference type="InterPro" id="IPR001656">
    <property type="entry name" value="PsdUridine_synth_TruD"/>
</dbReference>